<evidence type="ECO:0000256" key="3">
    <source>
        <dbReference type="ARBA" id="ARBA00022679"/>
    </source>
</evidence>
<evidence type="ECO:0000256" key="6">
    <source>
        <dbReference type="ARBA" id="ARBA00023136"/>
    </source>
</evidence>
<dbReference type="PANTHER" id="PTHR43867:SF2">
    <property type="entry name" value="CELLULOSE SYNTHASE CATALYTIC SUBUNIT A [UDP-FORMING]"/>
    <property type="match status" value="1"/>
</dbReference>
<dbReference type="InterPro" id="IPR050321">
    <property type="entry name" value="Glycosyltr_2/OpgH_subfam"/>
</dbReference>
<keyword evidence="2" id="KW-0328">Glycosyltransferase</keyword>
<feature type="transmembrane region" description="Helical" evidence="7">
    <location>
        <begin position="403"/>
        <end position="421"/>
    </location>
</feature>
<feature type="transmembrane region" description="Helical" evidence="7">
    <location>
        <begin position="16"/>
        <end position="36"/>
    </location>
</feature>
<evidence type="ECO:0000256" key="1">
    <source>
        <dbReference type="ARBA" id="ARBA00004141"/>
    </source>
</evidence>
<dbReference type="Proteomes" id="UP000275925">
    <property type="component" value="Unassembled WGS sequence"/>
</dbReference>
<evidence type="ECO:0000313" key="8">
    <source>
        <dbReference type="EMBL" id="GBR75644.1"/>
    </source>
</evidence>
<organism evidence="8 9">
    <name type="scientific">Candidatus Termititenax persephonae</name>
    <dbReference type="NCBI Taxonomy" id="2218525"/>
    <lineage>
        <taxon>Bacteria</taxon>
        <taxon>Bacillati</taxon>
        <taxon>Candidatus Margulisiibacteriota</taxon>
        <taxon>Candidatus Termititenacia</taxon>
        <taxon>Candidatus Termititenacales</taxon>
        <taxon>Candidatus Termititenacaceae</taxon>
        <taxon>Candidatus Termititenax</taxon>
    </lineage>
</organism>
<dbReference type="EMBL" id="BGZO01000005">
    <property type="protein sequence ID" value="GBR75644.1"/>
    <property type="molecule type" value="Genomic_DNA"/>
</dbReference>
<evidence type="ECO:0000256" key="7">
    <source>
        <dbReference type="SAM" id="Phobius"/>
    </source>
</evidence>
<keyword evidence="4 7" id="KW-0812">Transmembrane</keyword>
<feature type="transmembrane region" description="Helical" evidence="7">
    <location>
        <begin position="335"/>
        <end position="353"/>
    </location>
</feature>
<reference evidence="8 9" key="1">
    <citation type="journal article" date="2019" name="ISME J.">
        <title>Genome analyses of uncultured TG2/ZB3 bacteria in 'Margulisbacteria' specifically attached to ectosymbiotic spirochetes of protists in the termite gut.</title>
        <authorList>
            <person name="Utami Y.D."/>
            <person name="Kuwahara H."/>
            <person name="Igai K."/>
            <person name="Murakami T."/>
            <person name="Sugaya K."/>
            <person name="Morikawa T."/>
            <person name="Nagura Y."/>
            <person name="Yuki M."/>
            <person name="Deevong P."/>
            <person name="Inoue T."/>
            <person name="Kihara K."/>
            <person name="Lo N."/>
            <person name="Yamada A."/>
            <person name="Ohkuma M."/>
            <person name="Hongoh Y."/>
        </authorList>
    </citation>
    <scope>NUCLEOTIDE SEQUENCE [LARGE SCALE GENOMIC DNA]</scope>
    <source>
        <strain evidence="8">NkOx7-02</strain>
    </source>
</reference>
<dbReference type="GO" id="GO:0016757">
    <property type="term" value="F:glycosyltransferase activity"/>
    <property type="evidence" value="ECO:0007669"/>
    <property type="project" value="UniProtKB-KW"/>
</dbReference>
<dbReference type="PANTHER" id="PTHR43867">
    <property type="entry name" value="CELLULOSE SYNTHASE CATALYTIC SUBUNIT A [UDP-FORMING]"/>
    <property type="match status" value="1"/>
</dbReference>
<proteinExistence type="predicted"/>
<dbReference type="InterPro" id="IPR029044">
    <property type="entry name" value="Nucleotide-diphossugar_trans"/>
</dbReference>
<keyword evidence="9" id="KW-1185">Reference proteome</keyword>
<dbReference type="Pfam" id="PF13641">
    <property type="entry name" value="Glyco_tranf_2_3"/>
    <property type="match status" value="1"/>
</dbReference>
<feature type="transmembrane region" description="Helical" evidence="7">
    <location>
        <begin position="479"/>
        <end position="499"/>
    </location>
</feature>
<gene>
    <name evidence="8" type="ORF">NO2_0298</name>
</gene>
<dbReference type="GO" id="GO:0016020">
    <property type="term" value="C:membrane"/>
    <property type="evidence" value="ECO:0007669"/>
    <property type="project" value="UniProtKB-SubCell"/>
</dbReference>
<comment type="subcellular location">
    <subcellularLocation>
        <location evidence="1">Membrane</location>
        <topology evidence="1">Multi-pass membrane protein</topology>
    </subcellularLocation>
</comment>
<sequence length="523" mass="58340">MSSSIVSKNVFEISPLIWGVSLGSASLSSLLNLAVLTDFFSPAANRNDVEKSKPWLAPAELPQITIQIPCRNEPLDVVQNGSLKSALALNYPKDKLTIQLVDNSEQGKYEELAAYCEEQGVHFIHREGRDGGKARNLNIGLGLWPVNGQRYEPQSDLYFLVDADITFEPDTLQKLLPEFKANPRLPFVVCEAESSGGNLFTDAIAATHLPRLYRRTNTEKYGFANSTGFGLLYNRHAWSEIQGWPEDSISEDWAASMTIRARSEYWTKGHRVNYVRLSDPVPANLERYKIQQARWVQGTLENIRWYLWPLLKAKHIPWNEKVDVFFKAWGYPQQAMAQVIIPLITVSSGISVIDNYLLLNNASAWLQSLSSVVSLFIIPFVLLAGVPIVFLKIKQGSESAGHYFRHLLTGSLAGISAGLAITRGVGKGLFGAKNALFNVTPKGNVPQENALLRTFQKNWKEIAFGSGIVLSSIFLLPGYLGLVSFFGLGFIITPFMSLIKFKKSEKTDFPKQQETQADKPHDM</sequence>
<evidence type="ECO:0000313" key="9">
    <source>
        <dbReference type="Proteomes" id="UP000275925"/>
    </source>
</evidence>
<comment type="caution">
    <text evidence="8">The sequence shown here is derived from an EMBL/GenBank/DDBJ whole genome shotgun (WGS) entry which is preliminary data.</text>
</comment>
<keyword evidence="6 7" id="KW-0472">Membrane</keyword>
<dbReference type="AlphaFoldDB" id="A0A388TF21"/>
<evidence type="ECO:0000256" key="5">
    <source>
        <dbReference type="ARBA" id="ARBA00022989"/>
    </source>
</evidence>
<name>A0A388TF21_9BACT</name>
<evidence type="ECO:0000256" key="2">
    <source>
        <dbReference type="ARBA" id="ARBA00022676"/>
    </source>
</evidence>
<feature type="transmembrane region" description="Helical" evidence="7">
    <location>
        <begin position="365"/>
        <end position="391"/>
    </location>
</feature>
<keyword evidence="5 7" id="KW-1133">Transmembrane helix</keyword>
<protein>
    <submittedName>
        <fullName evidence="8">Glycosyl transferase GTA-type super family</fullName>
    </submittedName>
</protein>
<evidence type="ECO:0000256" key="4">
    <source>
        <dbReference type="ARBA" id="ARBA00022692"/>
    </source>
</evidence>
<dbReference type="SUPFAM" id="SSF53448">
    <property type="entry name" value="Nucleotide-diphospho-sugar transferases"/>
    <property type="match status" value="1"/>
</dbReference>
<accession>A0A388TF21</accession>
<keyword evidence="3 8" id="KW-0808">Transferase</keyword>
<dbReference type="Gene3D" id="3.90.550.10">
    <property type="entry name" value="Spore Coat Polysaccharide Biosynthesis Protein SpsA, Chain A"/>
    <property type="match status" value="1"/>
</dbReference>